<dbReference type="PROSITE" id="PS50297">
    <property type="entry name" value="ANK_REP_REGION"/>
    <property type="match status" value="3"/>
</dbReference>
<reference evidence="4" key="1">
    <citation type="submission" date="2023-03" db="EMBL/GenBank/DDBJ databases">
        <title>Massive genome expansion in bonnet fungi (Mycena s.s.) driven by repeated elements and novel gene families across ecological guilds.</title>
        <authorList>
            <consortium name="Lawrence Berkeley National Laboratory"/>
            <person name="Harder C.B."/>
            <person name="Miyauchi S."/>
            <person name="Viragh M."/>
            <person name="Kuo A."/>
            <person name="Thoen E."/>
            <person name="Andreopoulos B."/>
            <person name="Lu D."/>
            <person name="Skrede I."/>
            <person name="Drula E."/>
            <person name="Henrissat B."/>
            <person name="Morin E."/>
            <person name="Kohler A."/>
            <person name="Barry K."/>
            <person name="LaButti K."/>
            <person name="Morin E."/>
            <person name="Salamov A."/>
            <person name="Lipzen A."/>
            <person name="Mereny Z."/>
            <person name="Hegedus B."/>
            <person name="Baldrian P."/>
            <person name="Stursova M."/>
            <person name="Weitz H."/>
            <person name="Taylor A."/>
            <person name="Grigoriev I.V."/>
            <person name="Nagy L.G."/>
            <person name="Martin F."/>
            <person name="Kauserud H."/>
        </authorList>
    </citation>
    <scope>NUCLEOTIDE SEQUENCE</scope>
    <source>
        <strain evidence="4">9284</strain>
    </source>
</reference>
<dbReference type="GO" id="GO:0005634">
    <property type="term" value="C:nucleus"/>
    <property type="evidence" value="ECO:0007669"/>
    <property type="project" value="TreeGrafter"/>
</dbReference>
<dbReference type="InterPro" id="IPR050663">
    <property type="entry name" value="Ankyrin-SOCS_Box"/>
</dbReference>
<evidence type="ECO:0000256" key="1">
    <source>
        <dbReference type="ARBA" id="ARBA00022737"/>
    </source>
</evidence>
<protein>
    <submittedName>
        <fullName evidence="4">Ankyrin repeat-containing domain protein</fullName>
    </submittedName>
</protein>
<proteinExistence type="predicted"/>
<accession>A0AAD7FZT2</accession>
<comment type="caution">
    <text evidence="4">The sequence shown here is derived from an EMBL/GenBank/DDBJ whole genome shotgun (WGS) entry which is preliminary data.</text>
</comment>
<dbReference type="Pfam" id="PF12796">
    <property type="entry name" value="Ank_2"/>
    <property type="match status" value="1"/>
</dbReference>
<name>A0AAD7FZT2_9AGAR</name>
<keyword evidence="2 3" id="KW-0040">ANK repeat</keyword>
<dbReference type="InterPro" id="IPR002110">
    <property type="entry name" value="Ankyrin_rpt"/>
</dbReference>
<feature type="repeat" description="ANK" evidence="3">
    <location>
        <begin position="164"/>
        <end position="196"/>
    </location>
</feature>
<organism evidence="4 5">
    <name type="scientific">Roridomyces roridus</name>
    <dbReference type="NCBI Taxonomy" id="1738132"/>
    <lineage>
        <taxon>Eukaryota</taxon>
        <taxon>Fungi</taxon>
        <taxon>Dikarya</taxon>
        <taxon>Basidiomycota</taxon>
        <taxon>Agaricomycotina</taxon>
        <taxon>Agaricomycetes</taxon>
        <taxon>Agaricomycetidae</taxon>
        <taxon>Agaricales</taxon>
        <taxon>Marasmiineae</taxon>
        <taxon>Mycenaceae</taxon>
        <taxon>Roridomyces</taxon>
    </lineage>
</organism>
<feature type="repeat" description="ANK" evidence="3">
    <location>
        <begin position="91"/>
        <end position="123"/>
    </location>
</feature>
<dbReference type="SMART" id="SM00248">
    <property type="entry name" value="ANK"/>
    <property type="match status" value="4"/>
</dbReference>
<dbReference type="Gene3D" id="1.25.40.20">
    <property type="entry name" value="Ankyrin repeat-containing domain"/>
    <property type="match status" value="2"/>
</dbReference>
<dbReference type="EMBL" id="JARKIF010000002">
    <property type="protein sequence ID" value="KAJ7646655.1"/>
    <property type="molecule type" value="Genomic_DNA"/>
</dbReference>
<dbReference type="Proteomes" id="UP001221142">
    <property type="component" value="Unassembled WGS sequence"/>
</dbReference>
<dbReference type="PANTHER" id="PTHR24193">
    <property type="entry name" value="ANKYRIN REPEAT PROTEIN"/>
    <property type="match status" value="1"/>
</dbReference>
<dbReference type="InterPro" id="IPR036770">
    <property type="entry name" value="Ankyrin_rpt-contain_sf"/>
</dbReference>
<keyword evidence="1" id="KW-0677">Repeat</keyword>
<evidence type="ECO:0000256" key="2">
    <source>
        <dbReference type="ARBA" id="ARBA00023043"/>
    </source>
</evidence>
<feature type="repeat" description="ANK" evidence="3">
    <location>
        <begin position="128"/>
        <end position="160"/>
    </location>
</feature>
<dbReference type="SUPFAM" id="SSF48403">
    <property type="entry name" value="Ankyrin repeat"/>
    <property type="match status" value="1"/>
</dbReference>
<keyword evidence="5" id="KW-1185">Reference proteome</keyword>
<dbReference type="GO" id="GO:0045944">
    <property type="term" value="P:positive regulation of transcription by RNA polymerase II"/>
    <property type="evidence" value="ECO:0007669"/>
    <property type="project" value="TreeGrafter"/>
</dbReference>
<dbReference type="PROSITE" id="PS50088">
    <property type="entry name" value="ANK_REPEAT"/>
    <property type="match status" value="3"/>
</dbReference>
<gene>
    <name evidence="4" type="ORF">FB45DRAFT_891020</name>
</gene>
<evidence type="ECO:0000313" key="4">
    <source>
        <dbReference type="EMBL" id="KAJ7646655.1"/>
    </source>
</evidence>
<evidence type="ECO:0000313" key="5">
    <source>
        <dbReference type="Proteomes" id="UP001221142"/>
    </source>
</evidence>
<dbReference type="PANTHER" id="PTHR24193:SF121">
    <property type="entry name" value="ADA2A-CONTAINING COMPLEX COMPONENT 3, ISOFORM D"/>
    <property type="match status" value="1"/>
</dbReference>
<sequence length="336" mass="36483">MSTNYFDSVPPELIFLLSTSLSNASLNSFISTCHRFHEILQPELESRLTPALAKALLHWAAAAKPHIVAKLLAPPHSVCADHRQSNSQLFGPPTPLHLAVRARNLESAALLLEAGADPRQELELTCGESRQPLHLAALRSDLDMIELLLDHGAPIDSLSRPGGSATTVLHHFCTTGSLETVELLLSRGADLSVAGNRGPALGFVVHADHLPVVKYLLRNGADASVTVPLSVLLDFPPRSANLLYVAMGIPKPEIAFMRRQAGLEMQRWEGLPLDERRKQIMAHLLAHGCSKEDTMGTITMHLTALASGAGYGEEEFLQIVREMIKQAEDAIPTLVL</sequence>
<evidence type="ECO:0000256" key="3">
    <source>
        <dbReference type="PROSITE-ProRule" id="PRU00023"/>
    </source>
</evidence>
<dbReference type="GO" id="GO:0000976">
    <property type="term" value="F:transcription cis-regulatory region binding"/>
    <property type="evidence" value="ECO:0007669"/>
    <property type="project" value="TreeGrafter"/>
</dbReference>
<dbReference type="AlphaFoldDB" id="A0AAD7FZT2"/>
<dbReference type="Pfam" id="PF00023">
    <property type="entry name" value="Ank"/>
    <property type="match status" value="1"/>
</dbReference>